<dbReference type="GO" id="GO:0140082">
    <property type="term" value="F:SUMO-ubiquitin ligase activity"/>
    <property type="evidence" value="ECO:0007669"/>
    <property type="project" value="TreeGrafter"/>
</dbReference>
<evidence type="ECO:0000256" key="4">
    <source>
        <dbReference type="PROSITE-ProRule" id="PRU00042"/>
    </source>
</evidence>
<evidence type="ECO:0000313" key="8">
    <source>
        <dbReference type="EMBL" id="TCD68877.1"/>
    </source>
</evidence>
<sequence length="349" mass="38431">MPSPMHLVYADLSYCSLCDRYFPTKEARAIHVEFAANHPQCETCDKRFANGNSLRNHYVSSSRHHYCAVCERDFSSAAGLRVHIEFSAIHRDDSDDGEEEDDDLFLDEEPGWEDMAGRELYPEDNEAALATDDESELSDYWVEDDEMDMDFEQEQAFNNFSFAPVQPRTVLPSAAIAEFSRPRAPSGDSNASSEASLVSIGSNQAVGSVSDLDDEAYEPTERMDMLGPSPNNAPSSAAIHAIAAAISRGEAEEADARAEREAEADNEEDYHRSQFGGIAPSHPRSRNDGYHFTCGVCLEAPTAETSATKCGHVFCSSCIAEALSTRKRCPVCRKAAGPMQLRRLYLSAN</sequence>
<dbReference type="InterPro" id="IPR036236">
    <property type="entry name" value="Znf_C2H2_sf"/>
</dbReference>
<dbReference type="Gene3D" id="3.30.160.60">
    <property type="entry name" value="Classic Zinc Finger"/>
    <property type="match status" value="1"/>
</dbReference>
<feature type="domain" description="C2H2-type" evidence="7">
    <location>
        <begin position="65"/>
        <end position="95"/>
    </location>
</feature>
<feature type="region of interest" description="Disordered" evidence="5">
    <location>
        <begin position="250"/>
        <end position="282"/>
    </location>
</feature>
<keyword evidence="2 4" id="KW-0863">Zinc-finger</keyword>
<name>A0A4V6N788_9APHY</name>
<dbReference type="Proteomes" id="UP000292702">
    <property type="component" value="Unassembled WGS sequence"/>
</dbReference>
<evidence type="ECO:0000256" key="2">
    <source>
        <dbReference type="ARBA" id="ARBA00022771"/>
    </source>
</evidence>
<evidence type="ECO:0000259" key="7">
    <source>
        <dbReference type="PROSITE" id="PS50157"/>
    </source>
</evidence>
<dbReference type="SUPFAM" id="SSF57667">
    <property type="entry name" value="beta-beta-alpha zinc fingers"/>
    <property type="match status" value="1"/>
</dbReference>
<dbReference type="InterPro" id="IPR013083">
    <property type="entry name" value="Znf_RING/FYVE/PHD"/>
</dbReference>
<dbReference type="GO" id="GO:0032183">
    <property type="term" value="F:SUMO binding"/>
    <property type="evidence" value="ECO:0007669"/>
    <property type="project" value="TreeGrafter"/>
</dbReference>
<dbReference type="GO" id="GO:0061630">
    <property type="term" value="F:ubiquitin protein ligase activity"/>
    <property type="evidence" value="ECO:0007669"/>
    <property type="project" value="InterPro"/>
</dbReference>
<evidence type="ECO:0000256" key="3">
    <source>
        <dbReference type="ARBA" id="ARBA00022833"/>
    </source>
</evidence>
<dbReference type="InterPro" id="IPR013087">
    <property type="entry name" value="Znf_C2H2_type"/>
</dbReference>
<evidence type="ECO:0008006" key="10">
    <source>
        <dbReference type="Google" id="ProtNLM"/>
    </source>
</evidence>
<dbReference type="STRING" id="92696.A0A4V6N788"/>
<dbReference type="SMART" id="SM00184">
    <property type="entry name" value="RING"/>
    <property type="match status" value="1"/>
</dbReference>
<dbReference type="PANTHER" id="PTHR47094:SF1">
    <property type="entry name" value="RING-TYPE E3 UBIQUITIN TRANSFERASE"/>
    <property type="match status" value="1"/>
</dbReference>
<keyword evidence="1" id="KW-0479">Metal-binding</keyword>
<feature type="compositionally biased region" description="Basic and acidic residues" evidence="5">
    <location>
        <begin position="250"/>
        <end position="263"/>
    </location>
</feature>
<dbReference type="PROSITE" id="PS50157">
    <property type="entry name" value="ZINC_FINGER_C2H2_2"/>
    <property type="match status" value="1"/>
</dbReference>
<dbReference type="InterPro" id="IPR017907">
    <property type="entry name" value="Znf_RING_CS"/>
</dbReference>
<comment type="caution">
    <text evidence="8">The sequence shown here is derived from an EMBL/GenBank/DDBJ whole genome shotgun (WGS) entry which is preliminary data.</text>
</comment>
<dbReference type="GO" id="GO:0008270">
    <property type="term" value="F:zinc ion binding"/>
    <property type="evidence" value="ECO:0007669"/>
    <property type="project" value="UniProtKB-KW"/>
</dbReference>
<gene>
    <name evidence="8" type="ORF">EIP91_009592</name>
</gene>
<dbReference type="PANTHER" id="PTHR47094">
    <property type="entry name" value="ELFLESS, ISOFORM B"/>
    <property type="match status" value="1"/>
</dbReference>
<feature type="domain" description="RING-type" evidence="6">
    <location>
        <begin position="294"/>
        <end position="333"/>
    </location>
</feature>
<protein>
    <recommendedName>
        <fullName evidence="10">RING-type domain-containing protein</fullName>
    </recommendedName>
</protein>
<dbReference type="GO" id="GO:0033768">
    <property type="term" value="C:SUMO-targeted ubiquitin ligase complex"/>
    <property type="evidence" value="ECO:0007669"/>
    <property type="project" value="TreeGrafter"/>
</dbReference>
<evidence type="ECO:0000256" key="5">
    <source>
        <dbReference type="SAM" id="MobiDB-lite"/>
    </source>
</evidence>
<reference evidence="8 9" key="1">
    <citation type="submission" date="2018-11" db="EMBL/GenBank/DDBJ databases">
        <title>Genome assembly of Steccherinum ochraceum LE-BIN_3174, the white-rot fungus of the Steccherinaceae family (The Residual Polyporoid clade, Polyporales, Basidiomycota).</title>
        <authorList>
            <person name="Fedorova T.V."/>
            <person name="Glazunova O.A."/>
            <person name="Landesman E.O."/>
            <person name="Moiseenko K.V."/>
            <person name="Psurtseva N.V."/>
            <person name="Savinova O.S."/>
            <person name="Shakhova N.V."/>
            <person name="Tyazhelova T.V."/>
            <person name="Vasina D.V."/>
        </authorList>
    </citation>
    <scope>NUCLEOTIDE SEQUENCE [LARGE SCALE GENOMIC DNA]</scope>
    <source>
        <strain evidence="8 9">LE-BIN_3174</strain>
    </source>
</reference>
<dbReference type="Gene3D" id="3.30.40.10">
    <property type="entry name" value="Zinc/RING finger domain, C3HC4 (zinc finger)"/>
    <property type="match status" value="1"/>
</dbReference>
<dbReference type="OrthoDB" id="6270329at2759"/>
<dbReference type="Pfam" id="PF12874">
    <property type="entry name" value="zf-met"/>
    <property type="match status" value="1"/>
</dbReference>
<dbReference type="InterPro" id="IPR001841">
    <property type="entry name" value="Znf_RING"/>
</dbReference>
<dbReference type="GO" id="GO:0006511">
    <property type="term" value="P:ubiquitin-dependent protein catabolic process"/>
    <property type="evidence" value="ECO:0007669"/>
    <property type="project" value="TreeGrafter"/>
</dbReference>
<evidence type="ECO:0000259" key="6">
    <source>
        <dbReference type="PROSITE" id="PS50089"/>
    </source>
</evidence>
<dbReference type="InterPro" id="IPR049627">
    <property type="entry name" value="SLX8"/>
</dbReference>
<accession>A0A4V6N788</accession>
<evidence type="ECO:0000256" key="1">
    <source>
        <dbReference type="ARBA" id="ARBA00022723"/>
    </source>
</evidence>
<keyword evidence="9" id="KW-1185">Reference proteome</keyword>
<evidence type="ECO:0000313" key="9">
    <source>
        <dbReference type="Proteomes" id="UP000292702"/>
    </source>
</evidence>
<dbReference type="PROSITE" id="PS00518">
    <property type="entry name" value="ZF_RING_1"/>
    <property type="match status" value="1"/>
</dbReference>
<organism evidence="8 9">
    <name type="scientific">Steccherinum ochraceum</name>
    <dbReference type="NCBI Taxonomy" id="92696"/>
    <lineage>
        <taxon>Eukaryota</taxon>
        <taxon>Fungi</taxon>
        <taxon>Dikarya</taxon>
        <taxon>Basidiomycota</taxon>
        <taxon>Agaricomycotina</taxon>
        <taxon>Agaricomycetes</taxon>
        <taxon>Polyporales</taxon>
        <taxon>Steccherinaceae</taxon>
        <taxon>Steccherinum</taxon>
    </lineage>
</organism>
<keyword evidence="3" id="KW-0862">Zinc</keyword>
<dbReference type="PROSITE" id="PS50089">
    <property type="entry name" value="ZF_RING_2"/>
    <property type="match status" value="1"/>
</dbReference>
<dbReference type="SUPFAM" id="SSF57850">
    <property type="entry name" value="RING/U-box"/>
    <property type="match status" value="1"/>
</dbReference>
<dbReference type="Pfam" id="PF13639">
    <property type="entry name" value="zf-RING_2"/>
    <property type="match status" value="1"/>
</dbReference>
<dbReference type="SMART" id="SM00355">
    <property type="entry name" value="ZnF_C2H2"/>
    <property type="match status" value="3"/>
</dbReference>
<dbReference type="AlphaFoldDB" id="A0A4V6N788"/>
<dbReference type="EMBL" id="RWJN01000055">
    <property type="protein sequence ID" value="TCD68877.1"/>
    <property type="molecule type" value="Genomic_DNA"/>
</dbReference>
<proteinExistence type="predicted"/>